<name>A0ACC3AJL4_9EURO</name>
<keyword evidence="2" id="KW-1185">Reference proteome</keyword>
<dbReference type="Proteomes" id="UP001172386">
    <property type="component" value="Unassembled WGS sequence"/>
</dbReference>
<protein>
    <submittedName>
        <fullName evidence="1">Uncharacterized protein</fullName>
    </submittedName>
</protein>
<proteinExistence type="predicted"/>
<evidence type="ECO:0000313" key="2">
    <source>
        <dbReference type="Proteomes" id="UP001172386"/>
    </source>
</evidence>
<sequence length="485" mass="53533">MEYDNSGRDDRRYGNTGPGTILNIVSAVGVILGFLLLVNRLYWRWKKGTPGLDDILIMVAWVSTISRVYGLANDNNQIFLLVLGIVSLKAVDFGYGRKQATLTRTEASDAERLFYIYQIFYKLTINTSKLSILTLYLRVFDTKDWFGHLTKTLLFIVTAYTFSILMANIFICSPISLYWDTSPATTTTQSAVSLRKSSCINILAYWYASSLYNILSETLMLFSVLIRIWTLPSHSQPPILQFRQKVNLTIVLGLGVFTTVTAILRMTTLSSTAMSSDKTGGTLTSTIWSSIEAGLGIVVANLPMMRQLLRWRGWCGGRWFSSTAGKSRDHSRRRSSRGGRHQRTTGQENRNGSVTNTAENGQQIYLQRHFERSVVISQGGSDDDDVEARNSDYRHVEFQLRSASCSPKTGQRSRSSSGTSQSKEGCHVTCGGGTSSSSAAPSFTSTTAPTQPVPIVKTGTEPSSISLSSSPTIVQPLVAAHIRTL</sequence>
<gene>
    <name evidence="1" type="ORF">H2198_000680</name>
</gene>
<dbReference type="EMBL" id="JAPDRQ010000007">
    <property type="protein sequence ID" value="KAJ9663668.1"/>
    <property type="molecule type" value="Genomic_DNA"/>
</dbReference>
<accession>A0ACC3AJL4</accession>
<reference evidence="1" key="1">
    <citation type="submission" date="2022-10" db="EMBL/GenBank/DDBJ databases">
        <title>Culturing micro-colonial fungi from biological soil crusts in the Mojave desert and describing Neophaeococcomyces mojavensis, and introducing the new genera and species Taxawa tesnikishii.</title>
        <authorList>
            <person name="Kurbessoian T."/>
            <person name="Stajich J.E."/>
        </authorList>
    </citation>
    <scope>NUCLEOTIDE SEQUENCE</scope>
    <source>
        <strain evidence="1">JES_112</strain>
    </source>
</reference>
<comment type="caution">
    <text evidence="1">The sequence shown here is derived from an EMBL/GenBank/DDBJ whole genome shotgun (WGS) entry which is preliminary data.</text>
</comment>
<evidence type="ECO:0000313" key="1">
    <source>
        <dbReference type="EMBL" id="KAJ9663668.1"/>
    </source>
</evidence>
<organism evidence="1 2">
    <name type="scientific">Neophaeococcomyces mojaviensis</name>
    <dbReference type="NCBI Taxonomy" id="3383035"/>
    <lineage>
        <taxon>Eukaryota</taxon>
        <taxon>Fungi</taxon>
        <taxon>Dikarya</taxon>
        <taxon>Ascomycota</taxon>
        <taxon>Pezizomycotina</taxon>
        <taxon>Eurotiomycetes</taxon>
        <taxon>Chaetothyriomycetidae</taxon>
        <taxon>Chaetothyriales</taxon>
        <taxon>Chaetothyriales incertae sedis</taxon>
        <taxon>Neophaeococcomyces</taxon>
    </lineage>
</organism>